<dbReference type="AlphaFoldDB" id="A0AAW2ZIY2"/>
<comment type="caution">
    <text evidence="2">The sequence shown here is derived from an EMBL/GenBank/DDBJ whole genome shotgun (WGS) entry which is preliminary data.</text>
</comment>
<name>A0AAW2ZIY2_9EUKA</name>
<gene>
    <name evidence="2" type="ORF">AKO1_009058</name>
</gene>
<keyword evidence="1" id="KW-0812">Transmembrane</keyword>
<accession>A0AAW2ZIY2</accession>
<protein>
    <submittedName>
        <fullName evidence="2">tRNA pseudouridine synthase A</fullName>
    </submittedName>
</protein>
<reference evidence="2 3" key="1">
    <citation type="submission" date="2024-03" db="EMBL/GenBank/DDBJ databases">
        <title>The Acrasis kona genome and developmental transcriptomes reveal deep origins of eukaryotic multicellular pathways.</title>
        <authorList>
            <person name="Sheikh S."/>
            <person name="Fu C.-J."/>
            <person name="Brown M.W."/>
            <person name="Baldauf S.L."/>
        </authorList>
    </citation>
    <scope>NUCLEOTIDE SEQUENCE [LARGE SCALE GENOMIC DNA]</scope>
    <source>
        <strain evidence="2 3">ATCC MYA-3509</strain>
    </source>
</reference>
<feature type="transmembrane region" description="Helical" evidence="1">
    <location>
        <begin position="34"/>
        <end position="58"/>
    </location>
</feature>
<keyword evidence="1" id="KW-0472">Membrane</keyword>
<dbReference type="EMBL" id="JAOPGA020001514">
    <property type="protein sequence ID" value="KAL0489106.1"/>
    <property type="molecule type" value="Genomic_DNA"/>
</dbReference>
<keyword evidence="3" id="KW-1185">Reference proteome</keyword>
<proteinExistence type="predicted"/>
<organism evidence="2 3">
    <name type="scientific">Acrasis kona</name>
    <dbReference type="NCBI Taxonomy" id="1008807"/>
    <lineage>
        <taxon>Eukaryota</taxon>
        <taxon>Discoba</taxon>
        <taxon>Heterolobosea</taxon>
        <taxon>Tetramitia</taxon>
        <taxon>Eutetramitia</taxon>
        <taxon>Acrasidae</taxon>
        <taxon>Acrasis</taxon>
    </lineage>
</organism>
<evidence type="ECO:0000313" key="2">
    <source>
        <dbReference type="EMBL" id="KAL0489106.1"/>
    </source>
</evidence>
<dbReference type="Proteomes" id="UP001431209">
    <property type="component" value="Unassembled WGS sequence"/>
</dbReference>
<evidence type="ECO:0000313" key="3">
    <source>
        <dbReference type="Proteomes" id="UP001431209"/>
    </source>
</evidence>
<sequence>MMQDVELGEQSNHIEVDNIDEPLIERGKLMTKPVIFVCICVPVVAVLVLILTLAAIVITSLNSIQPEICSTIPPSFDKVGVYTMNKDYISGKFYIYSSNDTNYFASMKQRQYAYPYAIDLVNEKDSGSISVGTNKFFSFGTSLNVEGCNEKFTNTIRQRLQVLQFGYIVLDAGGTEVLSIDSEGKFSTSFLATDAQGVEYARVYRTFIALNEKWVVELYKTHPKINAQTYFHLAAVISYANS</sequence>
<evidence type="ECO:0000256" key="1">
    <source>
        <dbReference type="SAM" id="Phobius"/>
    </source>
</evidence>
<keyword evidence="1" id="KW-1133">Transmembrane helix</keyword>